<keyword evidence="21" id="KW-1185">Reference proteome</keyword>
<evidence type="ECO:0000256" key="8">
    <source>
        <dbReference type="ARBA" id="ARBA00022729"/>
    </source>
</evidence>
<keyword evidence="8 18" id="KW-0732">Signal</keyword>
<dbReference type="InParanoid" id="A0A2G5DH47"/>
<dbReference type="CDD" id="cd16461">
    <property type="entry name" value="RING-H2_EL5-like"/>
    <property type="match status" value="1"/>
</dbReference>
<evidence type="ECO:0000256" key="4">
    <source>
        <dbReference type="ARBA" id="ARBA00012483"/>
    </source>
</evidence>
<keyword evidence="5" id="KW-0808">Transferase</keyword>
<feature type="transmembrane region" description="Helical" evidence="17">
    <location>
        <begin position="37"/>
        <end position="61"/>
    </location>
</feature>
<evidence type="ECO:0000256" key="2">
    <source>
        <dbReference type="ARBA" id="ARBA00004167"/>
    </source>
</evidence>
<dbReference type="FunFam" id="3.30.40.10:FF:000285">
    <property type="entry name" value="RING-H2 finger protein ATL43"/>
    <property type="match status" value="1"/>
</dbReference>
<feature type="domain" description="RING-type" evidence="19">
    <location>
        <begin position="115"/>
        <end position="157"/>
    </location>
</feature>
<dbReference type="PROSITE" id="PS50089">
    <property type="entry name" value="ZF_RING_2"/>
    <property type="match status" value="1"/>
</dbReference>
<evidence type="ECO:0000256" key="13">
    <source>
        <dbReference type="ARBA" id="ARBA00023136"/>
    </source>
</evidence>
<evidence type="ECO:0000256" key="9">
    <source>
        <dbReference type="ARBA" id="ARBA00022771"/>
    </source>
</evidence>
<dbReference type="EC" id="2.3.2.27" evidence="4"/>
<dbReference type="PANTHER" id="PTHR46539">
    <property type="entry name" value="E3 UBIQUITIN-PROTEIN LIGASE ATL42"/>
    <property type="match status" value="1"/>
</dbReference>
<gene>
    <name evidence="20" type="ORF">AQUCO_02000342v1</name>
</gene>
<organism evidence="20 21">
    <name type="scientific">Aquilegia coerulea</name>
    <name type="common">Rocky mountain columbine</name>
    <dbReference type="NCBI Taxonomy" id="218851"/>
    <lineage>
        <taxon>Eukaryota</taxon>
        <taxon>Viridiplantae</taxon>
        <taxon>Streptophyta</taxon>
        <taxon>Embryophyta</taxon>
        <taxon>Tracheophyta</taxon>
        <taxon>Spermatophyta</taxon>
        <taxon>Magnoliopsida</taxon>
        <taxon>Ranunculales</taxon>
        <taxon>Ranunculaceae</taxon>
        <taxon>Thalictroideae</taxon>
        <taxon>Aquilegia</taxon>
    </lineage>
</organism>
<dbReference type="AlphaFoldDB" id="A0A2G5DH47"/>
<evidence type="ECO:0000256" key="17">
    <source>
        <dbReference type="SAM" id="Phobius"/>
    </source>
</evidence>
<protein>
    <recommendedName>
        <fullName evidence="4">RING-type E3 ubiquitin transferase</fullName>
        <ecNumber evidence="4">2.3.2.27</ecNumber>
    </recommendedName>
</protein>
<feature type="compositionally biased region" description="Low complexity" evidence="16">
    <location>
        <begin position="292"/>
        <end position="302"/>
    </location>
</feature>
<feature type="region of interest" description="Disordered" evidence="16">
    <location>
        <begin position="292"/>
        <end position="313"/>
    </location>
</feature>
<comment type="subcellular location">
    <subcellularLocation>
        <location evidence="2">Membrane</location>
        <topology evidence="2">Single-pass membrane protein</topology>
    </subcellularLocation>
</comment>
<evidence type="ECO:0000256" key="5">
    <source>
        <dbReference type="ARBA" id="ARBA00022679"/>
    </source>
</evidence>
<comment type="pathway">
    <text evidence="3">Protein modification; protein ubiquitination.</text>
</comment>
<dbReference type="GO" id="GO:0061630">
    <property type="term" value="F:ubiquitin protein ligase activity"/>
    <property type="evidence" value="ECO:0007669"/>
    <property type="project" value="UniProtKB-EC"/>
</dbReference>
<evidence type="ECO:0000256" key="12">
    <source>
        <dbReference type="ARBA" id="ARBA00022989"/>
    </source>
</evidence>
<evidence type="ECO:0000313" key="21">
    <source>
        <dbReference type="Proteomes" id="UP000230069"/>
    </source>
</evidence>
<dbReference type="SMART" id="SM00184">
    <property type="entry name" value="RING"/>
    <property type="match status" value="1"/>
</dbReference>
<proteinExistence type="inferred from homology"/>
<evidence type="ECO:0000256" key="7">
    <source>
        <dbReference type="ARBA" id="ARBA00022723"/>
    </source>
</evidence>
<evidence type="ECO:0000256" key="6">
    <source>
        <dbReference type="ARBA" id="ARBA00022692"/>
    </source>
</evidence>
<dbReference type="PANTHER" id="PTHR46539:SF1">
    <property type="entry name" value="E3 UBIQUITIN-PROTEIN LIGASE ATL42"/>
    <property type="match status" value="1"/>
</dbReference>
<comment type="catalytic activity">
    <reaction evidence="1">
        <text>S-ubiquitinyl-[E2 ubiquitin-conjugating enzyme]-L-cysteine + [acceptor protein]-L-lysine = [E2 ubiquitin-conjugating enzyme]-L-cysteine + N(6)-ubiquitinyl-[acceptor protein]-L-lysine.</text>
        <dbReference type="EC" id="2.3.2.27"/>
    </reaction>
</comment>
<dbReference type="Pfam" id="PF13639">
    <property type="entry name" value="zf-RING_2"/>
    <property type="match status" value="1"/>
</dbReference>
<dbReference type="STRING" id="218851.A0A2G5DH47"/>
<evidence type="ECO:0000256" key="10">
    <source>
        <dbReference type="ARBA" id="ARBA00022786"/>
    </source>
</evidence>
<evidence type="ECO:0000259" key="19">
    <source>
        <dbReference type="PROSITE" id="PS50089"/>
    </source>
</evidence>
<evidence type="ECO:0000256" key="1">
    <source>
        <dbReference type="ARBA" id="ARBA00000900"/>
    </source>
</evidence>
<evidence type="ECO:0000256" key="16">
    <source>
        <dbReference type="SAM" id="MobiDB-lite"/>
    </source>
</evidence>
<sequence>MNRRVFILTMFFLFFHVETQQAPPPPDDSDYASGTTIHQSLVILIGMITFMCFLTFFLLVYPKLCPRNRENVQHDEPIQTLSSNARTSGIDKSIIDSLPSFTFSSLKGSKEGLECVVCLSKFIDTEVLRLLPKCKHAFHVSCVDKWLENHSSCPLCRQKVEAEDVTMFKLSSSWRFPQSPSNLLHESNLELFVQREEDELGSSSRFSVGSSFRKTDEDKEKSSIFQEGENNIQDNKKVMHKFKHKIIVSDVVFKNRWSDVNSSDIISLNSDMLSSTASNKFSSFRTDSEHYSSTMLENTSSSSDKKKMKMKEEMDWKREFENKSFSVSGSGPSSPTNVNQNSSRLIRIPSQVERSMSDITSISRSSDLGVKNRIEKSFSSGNNVVEERMRVWLPIARQTVEWFASKAKLSHNSKRQDSSMV</sequence>
<dbReference type="GO" id="GO:0008270">
    <property type="term" value="F:zinc ion binding"/>
    <property type="evidence" value="ECO:0007669"/>
    <property type="project" value="UniProtKB-KW"/>
</dbReference>
<evidence type="ECO:0000256" key="11">
    <source>
        <dbReference type="ARBA" id="ARBA00022833"/>
    </source>
</evidence>
<keyword evidence="12 17" id="KW-1133">Transmembrane helix</keyword>
<dbReference type="Proteomes" id="UP000230069">
    <property type="component" value="Unassembled WGS sequence"/>
</dbReference>
<evidence type="ECO:0000313" key="20">
    <source>
        <dbReference type="EMBL" id="PIA42825.1"/>
    </source>
</evidence>
<feature type="signal peptide" evidence="18">
    <location>
        <begin position="1"/>
        <end position="19"/>
    </location>
</feature>
<evidence type="ECO:0000256" key="14">
    <source>
        <dbReference type="ARBA" id="ARBA00024209"/>
    </source>
</evidence>
<dbReference type="OrthoDB" id="8062037at2759"/>
<reference evidence="20 21" key="1">
    <citation type="submission" date="2017-09" db="EMBL/GenBank/DDBJ databases">
        <title>WGS assembly of Aquilegia coerulea Goldsmith.</title>
        <authorList>
            <person name="Hodges S."/>
            <person name="Kramer E."/>
            <person name="Nordborg M."/>
            <person name="Tomkins J."/>
            <person name="Borevitz J."/>
            <person name="Derieg N."/>
            <person name="Yan J."/>
            <person name="Mihaltcheva S."/>
            <person name="Hayes R.D."/>
            <person name="Rokhsar D."/>
        </authorList>
    </citation>
    <scope>NUCLEOTIDE SEQUENCE [LARGE SCALE GENOMIC DNA]</scope>
    <source>
        <strain evidence="21">cv. Goldsmith</strain>
    </source>
</reference>
<dbReference type="EMBL" id="KZ305037">
    <property type="protein sequence ID" value="PIA42825.1"/>
    <property type="molecule type" value="Genomic_DNA"/>
</dbReference>
<keyword evidence="11" id="KW-0862">Zinc</keyword>
<dbReference type="InterPro" id="IPR001841">
    <property type="entry name" value="Znf_RING"/>
</dbReference>
<dbReference type="Gene3D" id="3.30.40.10">
    <property type="entry name" value="Zinc/RING finger domain, C3HC4 (zinc finger)"/>
    <property type="match status" value="1"/>
</dbReference>
<keyword evidence="7" id="KW-0479">Metal-binding</keyword>
<dbReference type="InterPro" id="IPR013083">
    <property type="entry name" value="Znf_RING/FYVE/PHD"/>
</dbReference>
<accession>A0A2G5DH47</accession>
<evidence type="ECO:0000256" key="3">
    <source>
        <dbReference type="ARBA" id="ARBA00004906"/>
    </source>
</evidence>
<dbReference type="GO" id="GO:0016020">
    <property type="term" value="C:membrane"/>
    <property type="evidence" value="ECO:0007669"/>
    <property type="project" value="UniProtKB-SubCell"/>
</dbReference>
<name>A0A2G5DH47_AQUCA</name>
<keyword evidence="13 17" id="KW-0472">Membrane</keyword>
<evidence type="ECO:0000256" key="18">
    <source>
        <dbReference type="SAM" id="SignalP"/>
    </source>
</evidence>
<dbReference type="SUPFAM" id="SSF57850">
    <property type="entry name" value="RING/U-box"/>
    <property type="match status" value="1"/>
</dbReference>
<keyword evidence="9 15" id="KW-0863">Zinc-finger</keyword>
<evidence type="ECO:0000256" key="15">
    <source>
        <dbReference type="PROSITE-ProRule" id="PRU00175"/>
    </source>
</evidence>
<keyword evidence="6 17" id="KW-0812">Transmembrane</keyword>
<keyword evidence="10" id="KW-0833">Ubl conjugation pathway</keyword>
<feature type="chain" id="PRO_5013895603" description="RING-type E3 ubiquitin transferase" evidence="18">
    <location>
        <begin position="20"/>
        <end position="421"/>
    </location>
</feature>
<comment type="similarity">
    <text evidence="14">Belongs to the RING-type zinc finger family. ATL subfamily.</text>
</comment>